<comment type="caution">
    <text evidence="2">The sequence shown here is derived from an EMBL/GenBank/DDBJ whole genome shotgun (WGS) entry which is preliminary data.</text>
</comment>
<feature type="region of interest" description="Disordered" evidence="1">
    <location>
        <begin position="1"/>
        <end position="37"/>
    </location>
</feature>
<evidence type="ECO:0000313" key="3">
    <source>
        <dbReference type="Proteomes" id="UP001229651"/>
    </source>
</evidence>
<keyword evidence="3" id="KW-1185">Reference proteome</keyword>
<organism evidence="2 3">
    <name type="scientific">Amycolatopsis thermophila</name>
    <dbReference type="NCBI Taxonomy" id="206084"/>
    <lineage>
        <taxon>Bacteria</taxon>
        <taxon>Bacillati</taxon>
        <taxon>Actinomycetota</taxon>
        <taxon>Actinomycetes</taxon>
        <taxon>Pseudonocardiales</taxon>
        <taxon>Pseudonocardiaceae</taxon>
        <taxon>Amycolatopsis</taxon>
    </lineage>
</organism>
<proteinExistence type="predicted"/>
<name>A0ABU0F6I3_9PSEU</name>
<accession>A0ABU0F6I3</accession>
<dbReference type="EMBL" id="JAUSUT010000001">
    <property type="protein sequence ID" value="MDQ0383003.1"/>
    <property type="molecule type" value="Genomic_DNA"/>
</dbReference>
<gene>
    <name evidence="2" type="ORF">FB470_006997</name>
</gene>
<feature type="compositionally biased region" description="Basic and acidic residues" evidence="1">
    <location>
        <begin position="10"/>
        <end position="24"/>
    </location>
</feature>
<evidence type="ECO:0000256" key="1">
    <source>
        <dbReference type="SAM" id="MobiDB-lite"/>
    </source>
</evidence>
<reference evidence="2 3" key="1">
    <citation type="submission" date="2023-07" db="EMBL/GenBank/DDBJ databases">
        <title>Sequencing the genomes of 1000 actinobacteria strains.</title>
        <authorList>
            <person name="Klenk H.-P."/>
        </authorList>
    </citation>
    <scope>NUCLEOTIDE SEQUENCE [LARGE SCALE GENOMIC DNA]</scope>
    <source>
        <strain evidence="2 3">DSM 45805</strain>
    </source>
</reference>
<protein>
    <submittedName>
        <fullName evidence="2">Uncharacterized protein</fullName>
    </submittedName>
</protein>
<dbReference type="Proteomes" id="UP001229651">
    <property type="component" value="Unassembled WGS sequence"/>
</dbReference>
<evidence type="ECO:0000313" key="2">
    <source>
        <dbReference type="EMBL" id="MDQ0383003.1"/>
    </source>
</evidence>
<sequence>MGDVAVAEEDAARRQRRQPGDRAQQRGLAAAAGTEQHEELAVADVQRDLVDRAEPFGPPVASKREMVGSRRIAAAGGGAQVNGWTRKRRRKCLFRACSAAIGTRTASIGAADRQDVPIA</sequence>